<keyword evidence="3 7" id="KW-0812">Transmembrane</keyword>
<evidence type="ECO:0000256" key="3">
    <source>
        <dbReference type="ARBA" id="ARBA00022692"/>
    </source>
</evidence>
<feature type="compositionally biased region" description="Basic residues" evidence="6">
    <location>
        <begin position="302"/>
        <end position="313"/>
    </location>
</feature>
<feature type="transmembrane region" description="Helical" evidence="7">
    <location>
        <begin position="102"/>
        <end position="121"/>
    </location>
</feature>
<accession>A0ABS0EV88</accession>
<comment type="similarity">
    <text evidence="2">Belongs to the EamA transporter family.</text>
</comment>
<evidence type="ECO:0000256" key="2">
    <source>
        <dbReference type="ARBA" id="ARBA00007362"/>
    </source>
</evidence>
<feature type="transmembrane region" description="Helical" evidence="7">
    <location>
        <begin position="72"/>
        <end position="96"/>
    </location>
</feature>
<feature type="region of interest" description="Disordered" evidence="6">
    <location>
        <begin position="301"/>
        <end position="350"/>
    </location>
</feature>
<protein>
    <submittedName>
        <fullName evidence="9">EamA family transporter</fullName>
    </submittedName>
</protein>
<reference evidence="9 10" key="1">
    <citation type="submission" date="2020-11" db="EMBL/GenBank/DDBJ databases">
        <title>WGS of Herminiimonas contaminans strain Marseille-Q4544 isolated from planarians Schmidtea mediterranea.</title>
        <authorList>
            <person name="Kangale L."/>
        </authorList>
    </citation>
    <scope>NUCLEOTIDE SEQUENCE [LARGE SCALE GENOMIC DNA]</scope>
    <source>
        <strain evidence="9 10">Marseille-Q4544</strain>
    </source>
</reference>
<comment type="caution">
    <text evidence="9">The sequence shown here is derived from an EMBL/GenBank/DDBJ whole genome shotgun (WGS) entry which is preliminary data.</text>
</comment>
<feature type="transmembrane region" description="Helical" evidence="7">
    <location>
        <begin position="151"/>
        <end position="169"/>
    </location>
</feature>
<feature type="domain" description="EamA" evidence="8">
    <location>
        <begin position="3"/>
        <end position="144"/>
    </location>
</feature>
<keyword evidence="10" id="KW-1185">Reference proteome</keyword>
<feature type="transmembrane region" description="Helical" evidence="7">
    <location>
        <begin position="128"/>
        <end position="145"/>
    </location>
</feature>
<dbReference type="SUPFAM" id="SSF103481">
    <property type="entry name" value="Multidrug resistance efflux transporter EmrE"/>
    <property type="match status" value="2"/>
</dbReference>
<dbReference type="PANTHER" id="PTHR32322">
    <property type="entry name" value="INNER MEMBRANE TRANSPORTER"/>
    <property type="match status" value="1"/>
</dbReference>
<feature type="compositionally biased region" description="Basic and acidic residues" evidence="6">
    <location>
        <begin position="314"/>
        <end position="344"/>
    </location>
</feature>
<dbReference type="InterPro" id="IPR037185">
    <property type="entry name" value="EmrE-like"/>
</dbReference>
<feature type="transmembrane region" description="Helical" evidence="7">
    <location>
        <begin position="269"/>
        <end position="286"/>
    </location>
</feature>
<evidence type="ECO:0000256" key="6">
    <source>
        <dbReference type="SAM" id="MobiDB-lite"/>
    </source>
</evidence>
<sequence length="350" mass="37723">MHRGVVYALLAATLFGASTPFSKILVGQMAPVMLAGLLYLGSGLGLLTWYALRSLFSRGEKTSGDRLTKSDLPWLGGAILTGGIAGPVLLMIGLTLTPASSASLLLNIEGVLTALLAWFVFKENFDRRIFAGMVLIVIAGILLSWDERPELEIPWGALAIVAACLCWAIDNNLTRKVSASDAVQIAGIKGLVAGSVNLSIALALGYSVPAITSIASAGLVGFCGYGLSLVMFVLSLRHLGTARTGAYFSAAPFVGAVVSLLILGETPSTVFWIASALMGMGIWLHLTETHGHQHTHLPLSHAHSHRHDAHHQHEHNFPWDDNEPHVHPHEHEELTHSHEHFPDIHHRHKH</sequence>
<dbReference type="RefSeq" id="WP_012079588.1">
    <property type="nucleotide sequence ID" value="NZ_JADOEL010000012.1"/>
</dbReference>
<evidence type="ECO:0000256" key="5">
    <source>
        <dbReference type="ARBA" id="ARBA00023136"/>
    </source>
</evidence>
<evidence type="ECO:0000256" key="4">
    <source>
        <dbReference type="ARBA" id="ARBA00022989"/>
    </source>
</evidence>
<gene>
    <name evidence="9" type="ORF">IXC47_13825</name>
</gene>
<proteinExistence type="inferred from homology"/>
<organism evidence="9 10">
    <name type="scientific">Herminiimonas contaminans</name>
    <dbReference type="NCBI Taxonomy" id="1111140"/>
    <lineage>
        <taxon>Bacteria</taxon>
        <taxon>Pseudomonadati</taxon>
        <taxon>Pseudomonadota</taxon>
        <taxon>Betaproteobacteria</taxon>
        <taxon>Burkholderiales</taxon>
        <taxon>Oxalobacteraceae</taxon>
        <taxon>Herminiimonas</taxon>
    </lineage>
</organism>
<feature type="domain" description="EamA" evidence="8">
    <location>
        <begin position="155"/>
        <end position="285"/>
    </location>
</feature>
<feature type="transmembrane region" description="Helical" evidence="7">
    <location>
        <begin position="190"/>
        <end position="208"/>
    </location>
</feature>
<dbReference type="Proteomes" id="UP000657372">
    <property type="component" value="Unassembled WGS sequence"/>
</dbReference>
<dbReference type="Gene3D" id="1.10.3730.20">
    <property type="match status" value="1"/>
</dbReference>
<evidence type="ECO:0000259" key="8">
    <source>
        <dbReference type="Pfam" id="PF00892"/>
    </source>
</evidence>
<keyword evidence="5 7" id="KW-0472">Membrane</keyword>
<dbReference type="EMBL" id="JADOEL010000012">
    <property type="protein sequence ID" value="MBF8178762.1"/>
    <property type="molecule type" value="Genomic_DNA"/>
</dbReference>
<evidence type="ECO:0000313" key="10">
    <source>
        <dbReference type="Proteomes" id="UP000657372"/>
    </source>
</evidence>
<keyword evidence="4 7" id="KW-1133">Transmembrane helix</keyword>
<dbReference type="InterPro" id="IPR000620">
    <property type="entry name" value="EamA_dom"/>
</dbReference>
<dbReference type="PANTHER" id="PTHR32322:SF2">
    <property type="entry name" value="EAMA DOMAIN-CONTAINING PROTEIN"/>
    <property type="match status" value="1"/>
</dbReference>
<feature type="transmembrane region" description="Helical" evidence="7">
    <location>
        <begin position="246"/>
        <end position="263"/>
    </location>
</feature>
<feature type="transmembrane region" description="Helical" evidence="7">
    <location>
        <begin position="32"/>
        <end position="52"/>
    </location>
</feature>
<evidence type="ECO:0000256" key="1">
    <source>
        <dbReference type="ARBA" id="ARBA00004141"/>
    </source>
</evidence>
<dbReference type="Pfam" id="PF00892">
    <property type="entry name" value="EamA"/>
    <property type="match status" value="2"/>
</dbReference>
<evidence type="ECO:0000313" key="9">
    <source>
        <dbReference type="EMBL" id="MBF8178762.1"/>
    </source>
</evidence>
<name>A0ABS0EV88_9BURK</name>
<comment type="subcellular location">
    <subcellularLocation>
        <location evidence="1">Membrane</location>
        <topology evidence="1">Multi-pass membrane protein</topology>
    </subcellularLocation>
</comment>
<evidence type="ECO:0000256" key="7">
    <source>
        <dbReference type="SAM" id="Phobius"/>
    </source>
</evidence>
<dbReference type="InterPro" id="IPR050638">
    <property type="entry name" value="AA-Vitamin_Transporters"/>
</dbReference>
<feature type="transmembrane region" description="Helical" evidence="7">
    <location>
        <begin position="214"/>
        <end position="234"/>
    </location>
</feature>